<name>A0A9P6SQI4_9FUNG</name>
<organism evidence="1 2">
    <name type="scientific">Modicella reniformis</name>
    <dbReference type="NCBI Taxonomy" id="1440133"/>
    <lineage>
        <taxon>Eukaryota</taxon>
        <taxon>Fungi</taxon>
        <taxon>Fungi incertae sedis</taxon>
        <taxon>Mucoromycota</taxon>
        <taxon>Mortierellomycotina</taxon>
        <taxon>Mortierellomycetes</taxon>
        <taxon>Mortierellales</taxon>
        <taxon>Mortierellaceae</taxon>
        <taxon>Modicella</taxon>
    </lineage>
</organism>
<evidence type="ECO:0000313" key="2">
    <source>
        <dbReference type="Proteomes" id="UP000749646"/>
    </source>
</evidence>
<evidence type="ECO:0000313" key="1">
    <source>
        <dbReference type="EMBL" id="KAF9988532.1"/>
    </source>
</evidence>
<dbReference type="AlphaFoldDB" id="A0A9P6SQI4"/>
<proteinExistence type="predicted"/>
<dbReference type="Proteomes" id="UP000749646">
    <property type="component" value="Unassembled WGS sequence"/>
</dbReference>
<gene>
    <name evidence="1" type="ORF">BGZ65_000602</name>
</gene>
<reference evidence="1" key="1">
    <citation type="journal article" date="2020" name="Fungal Divers.">
        <title>Resolving the Mortierellaceae phylogeny through synthesis of multi-gene phylogenetics and phylogenomics.</title>
        <authorList>
            <person name="Vandepol N."/>
            <person name="Liber J."/>
            <person name="Desiro A."/>
            <person name="Na H."/>
            <person name="Kennedy M."/>
            <person name="Barry K."/>
            <person name="Grigoriev I.V."/>
            <person name="Miller A.N."/>
            <person name="O'Donnell K."/>
            <person name="Stajich J.E."/>
            <person name="Bonito G."/>
        </authorList>
    </citation>
    <scope>NUCLEOTIDE SEQUENCE</scope>
    <source>
        <strain evidence="1">MES-2147</strain>
    </source>
</reference>
<protein>
    <submittedName>
        <fullName evidence="1">Uncharacterized protein</fullName>
    </submittedName>
</protein>
<accession>A0A9P6SQI4</accession>
<dbReference type="EMBL" id="JAAAHW010003123">
    <property type="protein sequence ID" value="KAF9988532.1"/>
    <property type="molecule type" value="Genomic_DNA"/>
</dbReference>
<comment type="caution">
    <text evidence="1">The sequence shown here is derived from an EMBL/GenBank/DDBJ whole genome shotgun (WGS) entry which is preliminary data.</text>
</comment>
<keyword evidence="2" id="KW-1185">Reference proteome</keyword>
<sequence>MVLQEVKNLVIAYARQRMYAMLERFILSLLDKFVRPKSNRATRDGQEAFGKLKEQFVVLLRRAFGGGDKGRRFRAAKKFVKHIVKQIVKQIDASMVMYT</sequence>